<organism evidence="2 3">
    <name type="scientific">Zostera marina</name>
    <name type="common">Eelgrass</name>
    <dbReference type="NCBI Taxonomy" id="29655"/>
    <lineage>
        <taxon>Eukaryota</taxon>
        <taxon>Viridiplantae</taxon>
        <taxon>Streptophyta</taxon>
        <taxon>Embryophyta</taxon>
        <taxon>Tracheophyta</taxon>
        <taxon>Spermatophyta</taxon>
        <taxon>Magnoliopsida</taxon>
        <taxon>Liliopsida</taxon>
        <taxon>Zosteraceae</taxon>
        <taxon>Zostera</taxon>
    </lineage>
</organism>
<dbReference type="OMA" id="IHERNCK"/>
<dbReference type="InterPro" id="IPR016024">
    <property type="entry name" value="ARM-type_fold"/>
</dbReference>
<dbReference type="Pfam" id="PF08389">
    <property type="entry name" value="Xpo1"/>
    <property type="match status" value="1"/>
</dbReference>
<dbReference type="InterPro" id="IPR051345">
    <property type="entry name" value="Importin_beta-like_NTR"/>
</dbReference>
<evidence type="ECO:0000313" key="3">
    <source>
        <dbReference type="Proteomes" id="UP000036987"/>
    </source>
</evidence>
<evidence type="ECO:0000259" key="1">
    <source>
        <dbReference type="Pfam" id="PF08389"/>
    </source>
</evidence>
<dbReference type="InterPro" id="IPR057941">
    <property type="entry name" value="TPR_TNPO3_IPO13_2nd"/>
</dbReference>
<dbReference type="Gene3D" id="1.25.10.10">
    <property type="entry name" value="Leucine-rich Repeat Variant"/>
    <property type="match status" value="1"/>
</dbReference>
<dbReference type="OrthoDB" id="784750at2759"/>
<name>A0A0K9NVX0_ZOSMR</name>
<dbReference type="GO" id="GO:0006606">
    <property type="term" value="P:protein import into nucleus"/>
    <property type="evidence" value="ECO:0007669"/>
    <property type="project" value="UniProtKB-ARBA"/>
</dbReference>
<gene>
    <name evidence="2" type="ORF">ZOSMA_56G00190</name>
</gene>
<dbReference type="EMBL" id="LFYR01001565">
    <property type="protein sequence ID" value="KMZ60788.1"/>
    <property type="molecule type" value="Genomic_DNA"/>
</dbReference>
<dbReference type="Proteomes" id="UP000036987">
    <property type="component" value="Unassembled WGS sequence"/>
</dbReference>
<proteinExistence type="predicted"/>
<dbReference type="Pfam" id="PF24138">
    <property type="entry name" value="TPR_TNPO3_IPO13_2nd"/>
    <property type="match status" value="1"/>
</dbReference>
<dbReference type="PANTHER" id="PTHR12363">
    <property type="entry name" value="TRANSPORTIN 3 AND IMPORTIN 13"/>
    <property type="match status" value="1"/>
</dbReference>
<dbReference type="SUPFAM" id="SSF48371">
    <property type="entry name" value="ARM repeat"/>
    <property type="match status" value="1"/>
</dbReference>
<protein>
    <recommendedName>
        <fullName evidence="1">Exportin-1/Importin-beta-like domain-containing protein</fullName>
    </recommendedName>
</protein>
<dbReference type="InterPro" id="IPR011989">
    <property type="entry name" value="ARM-like"/>
</dbReference>
<feature type="domain" description="Exportin-1/Importin-beta-like" evidence="1">
    <location>
        <begin position="113"/>
        <end position="265"/>
    </location>
</feature>
<dbReference type="AlphaFoldDB" id="A0A0K9NVX0"/>
<reference evidence="3" key="1">
    <citation type="journal article" date="2016" name="Nature">
        <title>The genome of the seagrass Zostera marina reveals angiosperm adaptation to the sea.</title>
        <authorList>
            <person name="Olsen J.L."/>
            <person name="Rouze P."/>
            <person name="Verhelst B."/>
            <person name="Lin Y.-C."/>
            <person name="Bayer T."/>
            <person name="Collen J."/>
            <person name="Dattolo E."/>
            <person name="De Paoli E."/>
            <person name="Dittami S."/>
            <person name="Maumus F."/>
            <person name="Michel G."/>
            <person name="Kersting A."/>
            <person name="Lauritano C."/>
            <person name="Lohaus R."/>
            <person name="Toepel M."/>
            <person name="Tonon T."/>
            <person name="Vanneste K."/>
            <person name="Amirebrahimi M."/>
            <person name="Brakel J."/>
            <person name="Bostroem C."/>
            <person name="Chovatia M."/>
            <person name="Grimwood J."/>
            <person name="Jenkins J.W."/>
            <person name="Jueterbock A."/>
            <person name="Mraz A."/>
            <person name="Stam W.T."/>
            <person name="Tice H."/>
            <person name="Bornberg-Bauer E."/>
            <person name="Green P.J."/>
            <person name="Pearson G.A."/>
            <person name="Procaccini G."/>
            <person name="Duarte C.M."/>
            <person name="Schmutz J."/>
            <person name="Reusch T.B.H."/>
            <person name="Van de Peer Y."/>
        </authorList>
    </citation>
    <scope>NUCLEOTIDE SEQUENCE [LARGE SCALE GENOMIC DNA]</scope>
    <source>
        <strain evidence="3">cv. Finnish</strain>
    </source>
</reference>
<dbReference type="STRING" id="29655.A0A0K9NVX0"/>
<evidence type="ECO:0000313" key="2">
    <source>
        <dbReference type="EMBL" id="KMZ60788.1"/>
    </source>
</evidence>
<dbReference type="PANTHER" id="PTHR12363:SF44">
    <property type="entry name" value="ARM REPEAT SUPERFAMILY PROTEIN"/>
    <property type="match status" value="1"/>
</dbReference>
<comment type="caution">
    <text evidence="2">The sequence shown here is derived from an EMBL/GenBank/DDBJ whole genome shotgun (WGS) entry which is preliminary data.</text>
</comment>
<accession>A0A0K9NVX0</accession>
<dbReference type="InterPro" id="IPR013598">
    <property type="entry name" value="Exportin-1/Importin-b-like"/>
</dbReference>
<sequence>MVTMEVEMELDLNVKVAQAIHVLNHDPVCSNRIAANQWLIHFQQSKDAWDVAIDILASQSATIAPNFELAFFALQILKMKVKSEAHRLPFPVKDTFYNILIFAAKRFTLGPPQICLILSALVLREVECKNPIQQLFSSLEKLRSEENGIIAVFEILTVFPEEVIQEKISDQGGIGCTSRSQFAQDLVAHTPMVLEFLLFQSEIRLNDETLSHERNRKILRCLLSWVRVGCFSEITPSTFQAHLFLNFIFSTLHTSLTFDVAIEVLIELVSRYEVLPQVLLLRIRYLKEAILTPSLNNRDENVIRGLARLMSEIGEAAPALIAEGSKEALVLTEALISCVAFPSEDWEISDSVLPFWCSLARYLLSMHSGKTSDRKNVENTFITVFSSLLDALFIQIQVKNSGFNDEIRSHSIPDGLARFRLNLQELLIDICQLLGSDIFTQKVFFLLPQRYFFISIFFCIY</sequence>
<keyword evidence="3" id="KW-1185">Reference proteome</keyword>